<dbReference type="AlphaFoldDB" id="A0A0D4BXW7"/>
<dbReference type="PANTHER" id="PTHR43477:SF1">
    <property type="entry name" value="DIHYDROANTICAPSIN 7-DEHYDROGENASE"/>
    <property type="match status" value="1"/>
</dbReference>
<dbReference type="OrthoDB" id="9787486at2"/>
<dbReference type="InterPro" id="IPR002347">
    <property type="entry name" value="SDR_fam"/>
</dbReference>
<dbReference type="KEGG" id="ari:UM93_05725"/>
<dbReference type="PATRIC" id="fig|1618207.4.peg.1164"/>
<evidence type="ECO:0000256" key="2">
    <source>
        <dbReference type="ARBA" id="ARBA00023002"/>
    </source>
</evidence>
<dbReference type="Gene3D" id="3.40.50.720">
    <property type="entry name" value="NAD(P)-binding Rossmann-like Domain"/>
    <property type="match status" value="1"/>
</dbReference>
<gene>
    <name evidence="3" type="ORF">UM93_05725</name>
</gene>
<evidence type="ECO:0008006" key="5">
    <source>
        <dbReference type="Google" id="ProtNLM"/>
    </source>
</evidence>
<accession>A0A0D4BXW7</accession>
<dbReference type="Proteomes" id="UP000061839">
    <property type="component" value="Chromosome"/>
</dbReference>
<evidence type="ECO:0000256" key="1">
    <source>
        <dbReference type="ARBA" id="ARBA00006484"/>
    </source>
</evidence>
<protein>
    <recommendedName>
        <fullName evidence="5">Short-chain dehydrogenase</fullName>
    </recommendedName>
</protein>
<dbReference type="STRING" id="1618207.UM93_05725"/>
<dbReference type="HOGENOM" id="CLU_091006_0_0_11"/>
<reference evidence="3 4" key="1">
    <citation type="journal article" date="2015" name="Genome Announc.">
        <title>Complete Genome Sequencing of Protease-Producing Novel Arthrobacter sp. Strain IHBB 11108 Using PacBio Single-Molecule Real-Time Sequencing Technology.</title>
        <authorList>
            <person name="Kiran S."/>
            <person name="Swarnkar M.K."/>
            <person name="Pal M."/>
            <person name="Thakur R."/>
            <person name="Tewari R."/>
            <person name="Singh A.K."/>
            <person name="Gulati A."/>
        </authorList>
    </citation>
    <scope>NUCLEOTIDE SEQUENCE [LARGE SCALE GENOMIC DNA]</scope>
    <source>
        <strain evidence="3 4">IHBB 11108</strain>
    </source>
</reference>
<dbReference type="NCBIfam" id="NF005754">
    <property type="entry name" value="PRK07578.1"/>
    <property type="match status" value="1"/>
</dbReference>
<dbReference type="PANTHER" id="PTHR43477">
    <property type="entry name" value="DIHYDROANTICAPSIN 7-DEHYDROGENASE"/>
    <property type="match status" value="1"/>
</dbReference>
<organism evidence="3 4">
    <name type="scientific">Psychromicrobium lacuslunae</name>
    <dbReference type="NCBI Taxonomy" id="1618207"/>
    <lineage>
        <taxon>Bacteria</taxon>
        <taxon>Bacillati</taxon>
        <taxon>Actinomycetota</taxon>
        <taxon>Actinomycetes</taxon>
        <taxon>Micrococcales</taxon>
        <taxon>Micrococcaceae</taxon>
        <taxon>Psychromicrobium</taxon>
    </lineage>
</organism>
<keyword evidence="4" id="KW-1185">Reference proteome</keyword>
<proteinExistence type="inferred from homology"/>
<keyword evidence="2" id="KW-0560">Oxidoreductase</keyword>
<dbReference type="GO" id="GO:0016491">
    <property type="term" value="F:oxidoreductase activity"/>
    <property type="evidence" value="ECO:0007669"/>
    <property type="project" value="UniProtKB-KW"/>
</dbReference>
<name>A0A0D4BXW7_9MICC</name>
<comment type="similarity">
    <text evidence="1">Belongs to the short-chain dehydrogenases/reductases (SDR) family.</text>
</comment>
<dbReference type="Pfam" id="PF13561">
    <property type="entry name" value="adh_short_C2"/>
    <property type="match status" value="1"/>
</dbReference>
<dbReference type="CDD" id="cd11731">
    <property type="entry name" value="Lin1944_like_SDR_c"/>
    <property type="match status" value="1"/>
</dbReference>
<dbReference type="InterPro" id="IPR051122">
    <property type="entry name" value="SDR_DHRS6-like"/>
</dbReference>
<dbReference type="InterPro" id="IPR036291">
    <property type="entry name" value="NAD(P)-bd_dom_sf"/>
</dbReference>
<dbReference type="SUPFAM" id="SSF51735">
    <property type="entry name" value="NAD(P)-binding Rossmann-fold domains"/>
    <property type="match status" value="1"/>
</dbReference>
<evidence type="ECO:0000313" key="4">
    <source>
        <dbReference type="Proteomes" id="UP000061839"/>
    </source>
</evidence>
<dbReference type="RefSeq" id="WP_045074280.1">
    <property type="nucleotide sequence ID" value="NZ_CP011005.1"/>
</dbReference>
<dbReference type="EMBL" id="CP011005">
    <property type="protein sequence ID" value="AJT41144.1"/>
    <property type="molecule type" value="Genomic_DNA"/>
</dbReference>
<sequence>MQILLVGNSGTVGGAVETALTARGHQVTGVSRSSSPALDTSSLGSVSEFFEAAKQQGIKYDAVVVTAGGTPFKPLAELTAEDFSQALQAKALGQIAVAQAATPLLTDGGSITLISGILGEIPVPQGTAASVANAAVDGFVRNAAGALPRGLRINSVSPTVLQESWQAYGPAFPGATPVEGSAVANAFVRAIEGIESGQVIRVW</sequence>
<evidence type="ECO:0000313" key="3">
    <source>
        <dbReference type="EMBL" id="AJT41144.1"/>
    </source>
</evidence>